<dbReference type="PANTHER" id="PTHR43248:SF25">
    <property type="entry name" value="AB HYDROLASE-1 DOMAIN-CONTAINING PROTEIN-RELATED"/>
    <property type="match status" value="1"/>
</dbReference>
<evidence type="ECO:0008006" key="8">
    <source>
        <dbReference type="Google" id="ProtNLM"/>
    </source>
</evidence>
<proteinExistence type="inferred from homology"/>
<keyword evidence="2" id="KW-0378">Hydrolase</keyword>
<evidence type="ECO:0000256" key="1">
    <source>
        <dbReference type="ARBA" id="ARBA00010088"/>
    </source>
</evidence>
<feature type="region of interest" description="Disordered" evidence="3">
    <location>
        <begin position="1002"/>
        <end position="1024"/>
    </location>
</feature>
<dbReference type="Gene3D" id="3.40.50.1820">
    <property type="entry name" value="alpha/beta hydrolase"/>
    <property type="match status" value="1"/>
</dbReference>
<evidence type="ECO:0000259" key="5">
    <source>
        <dbReference type="Pfam" id="PF08386"/>
    </source>
</evidence>
<gene>
    <name evidence="6" type="ORF">MCHLO_07196</name>
</gene>
<dbReference type="Pfam" id="PF08386">
    <property type="entry name" value="Abhydrolase_4"/>
    <property type="match status" value="1"/>
</dbReference>
<dbReference type="InterPro" id="IPR051601">
    <property type="entry name" value="Serine_prot/Carboxylest_S33"/>
</dbReference>
<dbReference type="InterPro" id="IPR013595">
    <property type="entry name" value="Pept_S33_TAP-like_C"/>
</dbReference>
<dbReference type="SUPFAM" id="SSF53474">
    <property type="entry name" value="alpha/beta-Hydrolases"/>
    <property type="match status" value="1"/>
</dbReference>
<dbReference type="InterPro" id="IPR000073">
    <property type="entry name" value="AB_hydrolase_1"/>
</dbReference>
<dbReference type="PANTHER" id="PTHR43248">
    <property type="entry name" value="2-SUCCINYL-6-HYDROXY-2,4-CYCLOHEXADIENE-1-CARBOXYLATE SYNTHASE"/>
    <property type="match status" value="1"/>
</dbReference>
<sequence length="1045" mass="114639">MLRLRPQPTAKPAFACDRELLSRRFDAATEGLPSIPSAPQSLLRLLDSNACPGYQEDLELTQVLHELRSQAKEIDTRIETFQTRLPIMNLIERQEQVDDAIHVLLPILSAFRRIPPEIVSIIMVLAAAGEDLSRTRPPWRLAHICSSWRATALSIRKIWRHVVIDPNEGLVPTSEALATQLTRAGNEPLAIYLHLFSSLHESPSVEELLAMLVARSDSWESFWFTGLERLGLLEEMHDVLEPIRGRLPRLLQLGLLATRLPEDLNSPTYFPHHLFADAPSLHVLEIKLEPRFRGLPSLPWAQLSTLVPLGILNEHSGCQIRSLSLSCPPQAVASIGDVLTGHPKLRSLMIKTSYPLATDELDVHAARTAFDELLAALALPGPRSPMPMDPKSLCPELASLGLTFYRHNKDHSQDSYDPFDQSRFMAMLESRRGSLKNVVLVGPINRFSSETDGDRESAKVEFMAGGDNDTQTVTVPFALGIFCLLLAPTLPWVPYSSVYSASIFSCSVEQTLSLGPSFRRSKISSGRNAMVPLDYAKPNSDAFGAIALVRIPSALPPNSPSYLGPILVNPGGPGSSGVDFVLSRGASVVRIVGPQFDVVGFDPRGVGRSTPRISFFKNRVERQLWLGNGVVESLDAAPEALARAYARGVLQGSLAAETDTDGSLRFMNTEFAARDMLRIVNAYGRQKIQYWGFSYGTLLGMTFAGMFPDKIERMVLDGVVDAESYYSVDHKSSLTDTDATWEAIAQACVAAGPSACPIYAPTAIQVMRKVDDLTLSLREHPVPVPPRPGKPYGVVDDSLLRTVLFRSLLSPYMWFPPLAQAMADVLSPSRNATALLDLAVGSPFRCECAPKDDDCDFELVPDAGIAIGCNDGDVVPESFAALEEWYASLREMSTFADQWGGRRIDCIGWPRFPKSRFRGPLFGATSFPLLFIGNTRDPVTPLSSAKKMSAGFDKSVCLTQDSIGHCSINAPSTCTHAHVQRYLVNGILPPANAKCSVDAPIFSAQSGPDEPDKTLANAQEDRQEKPIVSYNGSSSWRRRAISWDC</sequence>
<evidence type="ECO:0000313" key="7">
    <source>
        <dbReference type="Proteomes" id="UP000815677"/>
    </source>
</evidence>
<comment type="similarity">
    <text evidence="1">Belongs to the peptidase S33 family.</text>
</comment>
<protein>
    <recommendedName>
        <fullName evidence="8">Peptidase S33 tripeptidyl aminopeptidase-like C-terminal domain-containing protein</fullName>
    </recommendedName>
</protein>
<dbReference type="Pfam" id="PF00561">
    <property type="entry name" value="Abhydrolase_1"/>
    <property type="match status" value="1"/>
</dbReference>
<evidence type="ECO:0000313" key="6">
    <source>
        <dbReference type="EMBL" id="GAT49912.1"/>
    </source>
</evidence>
<name>A0ABQ0LHE0_MYCCL</name>
<dbReference type="EMBL" id="DF846039">
    <property type="protein sequence ID" value="GAT49912.1"/>
    <property type="molecule type" value="Genomic_DNA"/>
</dbReference>
<evidence type="ECO:0000256" key="2">
    <source>
        <dbReference type="ARBA" id="ARBA00022801"/>
    </source>
</evidence>
<dbReference type="InterPro" id="IPR029058">
    <property type="entry name" value="AB_hydrolase_fold"/>
</dbReference>
<evidence type="ECO:0000259" key="4">
    <source>
        <dbReference type="Pfam" id="PF00561"/>
    </source>
</evidence>
<reference evidence="6" key="1">
    <citation type="submission" date="2014-09" db="EMBL/GenBank/DDBJ databases">
        <title>Genome sequence of the luminous mushroom Mycena chlorophos for searching fungal bioluminescence genes.</title>
        <authorList>
            <person name="Tanaka Y."/>
            <person name="Kasuga D."/>
            <person name="Oba Y."/>
            <person name="Hase S."/>
            <person name="Sato K."/>
            <person name="Oba Y."/>
            <person name="Sakakibara Y."/>
        </authorList>
    </citation>
    <scope>NUCLEOTIDE SEQUENCE</scope>
</reference>
<organism evidence="6 7">
    <name type="scientific">Mycena chlorophos</name>
    <name type="common">Agaric fungus</name>
    <name type="synonym">Agaricus chlorophos</name>
    <dbReference type="NCBI Taxonomy" id="658473"/>
    <lineage>
        <taxon>Eukaryota</taxon>
        <taxon>Fungi</taxon>
        <taxon>Dikarya</taxon>
        <taxon>Basidiomycota</taxon>
        <taxon>Agaricomycotina</taxon>
        <taxon>Agaricomycetes</taxon>
        <taxon>Agaricomycetidae</taxon>
        <taxon>Agaricales</taxon>
        <taxon>Marasmiineae</taxon>
        <taxon>Mycenaceae</taxon>
        <taxon>Mycena</taxon>
    </lineage>
</organism>
<keyword evidence="7" id="KW-1185">Reference proteome</keyword>
<accession>A0ABQ0LHE0</accession>
<evidence type="ECO:0000256" key="3">
    <source>
        <dbReference type="SAM" id="MobiDB-lite"/>
    </source>
</evidence>
<feature type="domain" description="Peptidase S33 tripeptidyl aminopeptidase-like C-terminal" evidence="5">
    <location>
        <begin position="895"/>
        <end position="995"/>
    </location>
</feature>
<feature type="domain" description="AB hydrolase-1" evidence="4">
    <location>
        <begin position="565"/>
        <end position="719"/>
    </location>
</feature>
<dbReference type="Proteomes" id="UP000815677">
    <property type="component" value="Unassembled WGS sequence"/>
</dbReference>